<dbReference type="PANTHER" id="PTHR31791">
    <property type="entry name" value="FRIGIDA-LIKE PROTEIN 3-RELATED"/>
    <property type="match status" value="1"/>
</dbReference>
<dbReference type="GO" id="GO:0009908">
    <property type="term" value="P:flower development"/>
    <property type="evidence" value="ECO:0007669"/>
    <property type="project" value="UniProtKB-KW"/>
</dbReference>
<dbReference type="Gene3D" id="1.10.287.1490">
    <property type="match status" value="1"/>
</dbReference>
<evidence type="ECO:0000256" key="5">
    <source>
        <dbReference type="SAM" id="Coils"/>
    </source>
</evidence>
<reference evidence="7" key="1">
    <citation type="journal article" date="2022" name="Plant J.">
        <title>Strategies of tolerance reflected in two North American maple genomes.</title>
        <authorList>
            <person name="McEvoy S.L."/>
            <person name="Sezen U.U."/>
            <person name="Trouern-Trend A."/>
            <person name="McMahon S.M."/>
            <person name="Schaberg P.G."/>
            <person name="Yang J."/>
            <person name="Wegrzyn J.L."/>
            <person name="Swenson N.G."/>
        </authorList>
    </citation>
    <scope>NUCLEOTIDE SEQUENCE</scope>
    <source>
        <strain evidence="7">91603</strain>
    </source>
</reference>
<dbReference type="PANTHER" id="PTHR31791:SF37">
    <property type="entry name" value="A_TM021B04.7 PROTEIN"/>
    <property type="match status" value="1"/>
</dbReference>
<evidence type="ECO:0000313" key="7">
    <source>
        <dbReference type="EMBL" id="KAI9186997.1"/>
    </source>
</evidence>
<organism evidence="7 8">
    <name type="scientific">Acer negundo</name>
    <name type="common">Box elder</name>
    <dbReference type="NCBI Taxonomy" id="4023"/>
    <lineage>
        <taxon>Eukaryota</taxon>
        <taxon>Viridiplantae</taxon>
        <taxon>Streptophyta</taxon>
        <taxon>Embryophyta</taxon>
        <taxon>Tracheophyta</taxon>
        <taxon>Spermatophyta</taxon>
        <taxon>Magnoliopsida</taxon>
        <taxon>eudicotyledons</taxon>
        <taxon>Gunneridae</taxon>
        <taxon>Pentapetalae</taxon>
        <taxon>rosids</taxon>
        <taxon>malvids</taxon>
        <taxon>Sapindales</taxon>
        <taxon>Sapindaceae</taxon>
        <taxon>Hippocastanoideae</taxon>
        <taxon>Acereae</taxon>
        <taxon>Acer</taxon>
    </lineage>
</organism>
<name>A0AAD5J7W3_ACENE</name>
<accession>A0AAD5J7W3</accession>
<dbReference type="EMBL" id="JAJSOW010000100">
    <property type="protein sequence ID" value="KAI9186997.1"/>
    <property type="molecule type" value="Genomic_DNA"/>
</dbReference>
<keyword evidence="3" id="KW-0221">Differentiation</keyword>
<feature type="coiled-coil region" evidence="5">
    <location>
        <begin position="161"/>
        <end position="362"/>
    </location>
</feature>
<evidence type="ECO:0000256" key="3">
    <source>
        <dbReference type="ARBA" id="ARBA00022782"/>
    </source>
</evidence>
<comment type="caution">
    <text evidence="7">The sequence shown here is derived from an EMBL/GenBank/DDBJ whole genome shotgun (WGS) entry which is preliminary data.</text>
</comment>
<gene>
    <name evidence="7" type="ORF">LWI28_023233</name>
</gene>
<keyword evidence="5" id="KW-0175">Coiled coil</keyword>
<dbReference type="Pfam" id="PF07899">
    <property type="entry name" value="Frigida"/>
    <property type="match status" value="2"/>
</dbReference>
<dbReference type="Proteomes" id="UP001064489">
    <property type="component" value="Chromosome 3"/>
</dbReference>
<evidence type="ECO:0000256" key="2">
    <source>
        <dbReference type="ARBA" id="ARBA00022473"/>
    </source>
</evidence>
<feature type="compositionally biased region" description="Polar residues" evidence="6">
    <location>
        <begin position="1049"/>
        <end position="1068"/>
    </location>
</feature>
<feature type="region of interest" description="Disordered" evidence="6">
    <location>
        <begin position="1047"/>
        <end position="1080"/>
    </location>
</feature>
<evidence type="ECO:0000256" key="4">
    <source>
        <dbReference type="ARBA" id="ARBA00023089"/>
    </source>
</evidence>
<dbReference type="GO" id="GO:0030154">
    <property type="term" value="P:cell differentiation"/>
    <property type="evidence" value="ECO:0007669"/>
    <property type="project" value="UniProtKB-KW"/>
</dbReference>
<evidence type="ECO:0000256" key="6">
    <source>
        <dbReference type="SAM" id="MobiDB-lite"/>
    </source>
</evidence>
<evidence type="ECO:0008006" key="9">
    <source>
        <dbReference type="Google" id="ProtNLM"/>
    </source>
</evidence>
<evidence type="ECO:0000256" key="1">
    <source>
        <dbReference type="ARBA" id="ARBA00008956"/>
    </source>
</evidence>
<sequence>MENNIDVSRELELAGLKKQSLERACEVAHSQSNSIMLLTLQWKELEEHLNKTMKSVEEKGIEVDSKLKLLEERERVVELKESELVSVQTRIEECNGELESKIKELGSVQRSIEECNGEIEGKETELGSIRRRIEECSCEFRKREGELDVLRTSVSDWTEKLSLKNEELRSIEGLIEKLECNGELESKIKKLGLVRRSIEECNGEIEGKKTELDSIRRRIKECSCEFRKREGELDVLRTSVSDWIEKLELKQNKLSETERLIEVHKEKFDLEEQSIKTLIQDFNEELEAKEHDYNEIKKSIQACNKELETKREKLKLTEKRLAELHSQVGKLESLKNNARRRIDSTEKKLSAMKGELRRYGNDIELREREFNALCKYTDECNEELTLKQQQLNLVHDSIEKCTKELKEKEELSMSIEKTLVKCSEELEQKKKQLGSVQNSLGELSDEHLSEELELDLVRSMTSQVYKELKEKEQHFNSLENSVKERVQDLEVKEAQFEERVKKRVQVKIEEPESLGASEGIENGRILQMLMNEHLKKADFFLSEISSALERAHDPAKLVLDAMQGFYPKRLLGKKTSPDLIVIRRTCMLLLQRLLIVSPLIIPQVRDAAMKLAGEWKEKMRVVADNPLEVLGFLNLVAAFGLASDFDGNELGKLLDIADPLKQEPELYHALGITDQLYVNQIVPSQIRIEQSEHITVVSKTTMPKEVSAALLVSLDPAKHVLDLIQGSYSENKKEGTDIEEGIMRNYILLLEQLQEVLPKINPQVKAQALKLAVKWKSKMRAVAENSLEIFGFLQFLATYELVVSFQREEIFELLFPVAHLKQALKICTALGFVDMVPDFVRILIDRNRLIDAIRFICSFKLMNNISPVPVIKKYMENVDISAANIYKEGNYSLDVKDKALSYRIASLRALIECTEDFKLDYLISTENIRKGIVNLEKQMAELNQFLLASNPMTPPQFIGENCNVASPSYQPASGLMFQPQHGDNNHSSGASVAGSVQKCIVKPVKENSQWTHFVRAPNVMTPQQLLQGKNCNFGASTAASQPAFGPAVQNYSSSASVPRNQLHQQNSNKRPRTDQGPGLSFRDEYASVAISDKVYYTAHTYGVYPRDETLKDKLVDVVQSLKKDRGYDLEGIIVANNNSVVPR</sequence>
<feature type="coiled-coil region" evidence="5">
    <location>
        <begin position="398"/>
        <end position="446"/>
    </location>
</feature>
<dbReference type="InterPro" id="IPR012474">
    <property type="entry name" value="Frigida"/>
</dbReference>
<evidence type="ECO:0000313" key="8">
    <source>
        <dbReference type="Proteomes" id="UP001064489"/>
    </source>
</evidence>
<proteinExistence type="inferred from homology"/>
<dbReference type="AlphaFoldDB" id="A0AAD5J7W3"/>
<keyword evidence="2" id="KW-0217">Developmental protein</keyword>
<protein>
    <recommendedName>
        <fullName evidence="9">FRIGIDA-like protein</fullName>
    </recommendedName>
</protein>
<reference evidence="7" key="2">
    <citation type="submission" date="2023-02" db="EMBL/GenBank/DDBJ databases">
        <authorList>
            <person name="Swenson N.G."/>
            <person name="Wegrzyn J.L."/>
            <person name="Mcevoy S.L."/>
        </authorList>
    </citation>
    <scope>NUCLEOTIDE SEQUENCE</scope>
    <source>
        <strain evidence="7">91603</strain>
        <tissue evidence="7">Leaf</tissue>
    </source>
</reference>
<keyword evidence="4" id="KW-0287">Flowering</keyword>
<comment type="similarity">
    <text evidence="1">Belongs to the Frigida family.</text>
</comment>
<keyword evidence="8" id="KW-1185">Reference proteome</keyword>